<reference evidence="2 3" key="1">
    <citation type="submission" date="2022-03" db="EMBL/GenBank/DDBJ databases">
        <authorList>
            <person name="Koch H."/>
        </authorList>
    </citation>
    <scope>NUCLEOTIDE SEQUENCE [LARGE SCALE GENOMIC DNA]</scope>
    <source>
        <strain evidence="2 3">G1</strain>
    </source>
</reference>
<evidence type="ECO:0000313" key="3">
    <source>
        <dbReference type="Proteomes" id="UP001295463"/>
    </source>
</evidence>
<evidence type="ECO:0000313" key="2">
    <source>
        <dbReference type="EMBL" id="CAH2030731.1"/>
    </source>
</evidence>
<accession>A0ABN8HGY0</accession>
<proteinExistence type="predicted"/>
<name>A0ABN8HGY0_9BACT</name>
<sequence length="114" mass="12327">MGRALLALIIKHLLVVIVSIHARPLGRALRGLMVDGSCGLHVSIHARPLGRALPAIGADFRQLSCFNPRPPFGTGASGSLKRGQFPTCLVRTDANPLFPQGEKQHRRVQYDPTA</sequence>
<organism evidence="2 3">
    <name type="scientific">Trichlorobacter ammonificans</name>
    <dbReference type="NCBI Taxonomy" id="2916410"/>
    <lineage>
        <taxon>Bacteria</taxon>
        <taxon>Pseudomonadati</taxon>
        <taxon>Thermodesulfobacteriota</taxon>
        <taxon>Desulfuromonadia</taxon>
        <taxon>Geobacterales</taxon>
        <taxon>Geobacteraceae</taxon>
        <taxon>Trichlorobacter</taxon>
    </lineage>
</organism>
<evidence type="ECO:0008006" key="4">
    <source>
        <dbReference type="Google" id="ProtNLM"/>
    </source>
</evidence>
<evidence type="ECO:0000256" key="1">
    <source>
        <dbReference type="SAM" id="MobiDB-lite"/>
    </source>
</evidence>
<keyword evidence="3" id="KW-1185">Reference proteome</keyword>
<dbReference type="EMBL" id="OW150024">
    <property type="protein sequence ID" value="CAH2030731.1"/>
    <property type="molecule type" value="Genomic_DNA"/>
</dbReference>
<dbReference type="Proteomes" id="UP001295463">
    <property type="component" value="Chromosome"/>
</dbReference>
<protein>
    <recommendedName>
        <fullName evidence="4">Secreted protein</fullName>
    </recommendedName>
</protein>
<feature type="region of interest" description="Disordered" evidence="1">
    <location>
        <begin position="95"/>
        <end position="114"/>
    </location>
</feature>
<gene>
    <name evidence="2" type="ORF">GEAMG1_0918</name>
</gene>